<protein>
    <submittedName>
        <fullName evidence="1">Mediator of RNA polymerase II transcription subunit 4-like protein</fullName>
    </submittedName>
</protein>
<dbReference type="Proteomes" id="UP001151760">
    <property type="component" value="Unassembled WGS sequence"/>
</dbReference>
<feature type="non-terminal residue" evidence="1">
    <location>
        <position position="1"/>
    </location>
</feature>
<gene>
    <name evidence="1" type="ORF">Tco_1015310</name>
</gene>
<proteinExistence type="predicted"/>
<keyword evidence="2" id="KW-1185">Reference proteome</keyword>
<dbReference type="EMBL" id="BQNB010017493">
    <property type="protein sequence ID" value="GJT63830.1"/>
    <property type="molecule type" value="Genomic_DNA"/>
</dbReference>
<evidence type="ECO:0000313" key="1">
    <source>
        <dbReference type="EMBL" id="GJT63830.1"/>
    </source>
</evidence>
<name>A0ABQ5FKF4_9ASTR</name>
<comment type="caution">
    <text evidence="1">The sequence shown here is derived from an EMBL/GenBank/DDBJ whole genome shotgun (WGS) entry which is preliminary data.</text>
</comment>
<reference evidence="1" key="1">
    <citation type="journal article" date="2022" name="Int. J. Mol. Sci.">
        <title>Draft Genome of Tanacetum Coccineum: Genomic Comparison of Closely Related Tanacetum-Family Plants.</title>
        <authorList>
            <person name="Yamashiro T."/>
            <person name="Shiraishi A."/>
            <person name="Nakayama K."/>
            <person name="Satake H."/>
        </authorList>
    </citation>
    <scope>NUCLEOTIDE SEQUENCE</scope>
</reference>
<evidence type="ECO:0000313" key="2">
    <source>
        <dbReference type="Proteomes" id="UP001151760"/>
    </source>
</evidence>
<sequence>MDMLPPNIVVPSGWKPGMHVQLPTDLLILPPAGWKPGDPIALPPLYALDAPPRI</sequence>
<organism evidence="1 2">
    <name type="scientific">Tanacetum coccineum</name>
    <dbReference type="NCBI Taxonomy" id="301880"/>
    <lineage>
        <taxon>Eukaryota</taxon>
        <taxon>Viridiplantae</taxon>
        <taxon>Streptophyta</taxon>
        <taxon>Embryophyta</taxon>
        <taxon>Tracheophyta</taxon>
        <taxon>Spermatophyta</taxon>
        <taxon>Magnoliopsida</taxon>
        <taxon>eudicotyledons</taxon>
        <taxon>Gunneridae</taxon>
        <taxon>Pentapetalae</taxon>
        <taxon>asterids</taxon>
        <taxon>campanulids</taxon>
        <taxon>Asterales</taxon>
        <taxon>Asteraceae</taxon>
        <taxon>Asteroideae</taxon>
        <taxon>Anthemideae</taxon>
        <taxon>Anthemidinae</taxon>
        <taxon>Tanacetum</taxon>
    </lineage>
</organism>
<accession>A0ABQ5FKF4</accession>
<reference evidence="1" key="2">
    <citation type="submission" date="2022-01" db="EMBL/GenBank/DDBJ databases">
        <authorList>
            <person name="Yamashiro T."/>
            <person name="Shiraishi A."/>
            <person name="Satake H."/>
            <person name="Nakayama K."/>
        </authorList>
    </citation>
    <scope>NUCLEOTIDE SEQUENCE</scope>
</reference>